<evidence type="ECO:0000313" key="4">
    <source>
        <dbReference type="Proteomes" id="UP001200145"/>
    </source>
</evidence>
<organism evidence="3 4">
    <name type="scientific">Flavihumibacter fluminis</name>
    <dbReference type="NCBI Taxonomy" id="2909236"/>
    <lineage>
        <taxon>Bacteria</taxon>
        <taxon>Pseudomonadati</taxon>
        <taxon>Bacteroidota</taxon>
        <taxon>Chitinophagia</taxon>
        <taxon>Chitinophagales</taxon>
        <taxon>Chitinophagaceae</taxon>
        <taxon>Flavihumibacter</taxon>
    </lineage>
</organism>
<dbReference type="HAMAP" id="MF_00795">
    <property type="entry name" value="CutC"/>
    <property type="match status" value="1"/>
</dbReference>
<dbReference type="InterPro" id="IPR036822">
    <property type="entry name" value="CutC-like_dom_sf"/>
</dbReference>
<dbReference type="Proteomes" id="UP001200145">
    <property type="component" value="Unassembled WGS sequence"/>
</dbReference>
<keyword evidence="4" id="KW-1185">Reference proteome</keyword>
<dbReference type="PANTHER" id="PTHR12598">
    <property type="entry name" value="COPPER HOMEOSTASIS PROTEIN CUTC"/>
    <property type="match status" value="1"/>
</dbReference>
<proteinExistence type="inferred from homology"/>
<comment type="caution">
    <text evidence="3">The sequence shown here is derived from an EMBL/GenBank/DDBJ whole genome shotgun (WGS) entry which is preliminary data.</text>
</comment>
<dbReference type="SUPFAM" id="SSF110395">
    <property type="entry name" value="CutC-like"/>
    <property type="match status" value="1"/>
</dbReference>
<comment type="similarity">
    <text evidence="1 2">Belongs to the CutC family.</text>
</comment>
<gene>
    <name evidence="2" type="primary">cutC</name>
    <name evidence="3" type="ORF">L0U88_01115</name>
</gene>
<evidence type="ECO:0000256" key="2">
    <source>
        <dbReference type="HAMAP-Rule" id="MF_00795"/>
    </source>
</evidence>
<evidence type="ECO:0000256" key="1">
    <source>
        <dbReference type="ARBA" id="ARBA00007768"/>
    </source>
</evidence>
<name>A0ABS9BDP7_9BACT</name>
<dbReference type="RefSeq" id="WP_234863708.1">
    <property type="nucleotide sequence ID" value="NZ_JAKEVY010000001.1"/>
</dbReference>
<dbReference type="InterPro" id="IPR005627">
    <property type="entry name" value="CutC-like"/>
</dbReference>
<accession>A0ABS9BDP7</accession>
<reference evidence="3 4" key="1">
    <citation type="submission" date="2022-01" db="EMBL/GenBank/DDBJ databases">
        <title>Flavihumibacter sp. nov., isolated from sediment of a river.</title>
        <authorList>
            <person name="Liu H."/>
        </authorList>
    </citation>
    <scope>NUCLEOTIDE SEQUENCE [LARGE SCALE GENOMIC DNA]</scope>
    <source>
        <strain evidence="3 4">RY-1</strain>
    </source>
</reference>
<comment type="caution">
    <text evidence="2">Once thought to be involved in copper homeostasis, experiments in E.coli have shown this is not the case.</text>
</comment>
<dbReference type="Gene3D" id="3.20.20.380">
    <property type="entry name" value="Copper homeostasis (CutC) domain"/>
    <property type="match status" value="1"/>
</dbReference>
<evidence type="ECO:0000313" key="3">
    <source>
        <dbReference type="EMBL" id="MCF1713224.1"/>
    </source>
</evidence>
<keyword evidence="2" id="KW-0963">Cytoplasm</keyword>
<protein>
    <recommendedName>
        <fullName evidence="2">PF03932 family protein CutC</fullName>
    </recommendedName>
</protein>
<dbReference type="EMBL" id="JAKEVY010000001">
    <property type="protein sequence ID" value="MCF1713224.1"/>
    <property type="molecule type" value="Genomic_DNA"/>
</dbReference>
<comment type="subcellular location">
    <subcellularLocation>
        <location evidence="2">Cytoplasm</location>
    </subcellularLocation>
</comment>
<dbReference type="Pfam" id="PF03932">
    <property type="entry name" value="CutC"/>
    <property type="match status" value="1"/>
</dbReference>
<sequence>MSILLEVIAFDINSCKLIEANGGGRIELCANPPEGGTTVSYGMMRAAREAVQIPVFPIIRPRGGDFLYTPEEIDVMKKDIQLAKELGMDGVVFGCLKSDGRVDYETTAKLVELAYPMDVTFHRAFDQVPNQLEALEVVIAAGCQRILTSGGANTVMEGLSSLLACIKEAKERIIILPGAGIRSGNIAQLQQLTGLSEFHSSARKITTGNMEYKNPSLSEGAQTWTVDPDEIRELLRNVRSET</sequence>
<dbReference type="PANTHER" id="PTHR12598:SF0">
    <property type="entry name" value="COPPER HOMEOSTASIS PROTEIN CUTC HOMOLOG"/>
    <property type="match status" value="1"/>
</dbReference>